<protein>
    <submittedName>
        <fullName evidence="1">Uncharacterized protein</fullName>
    </submittedName>
</protein>
<keyword evidence="2" id="KW-1185">Reference proteome</keyword>
<dbReference type="GeneID" id="28991308"/>
<dbReference type="EMBL" id="KV440973">
    <property type="protein sequence ID" value="OAD78345.1"/>
    <property type="molecule type" value="Genomic_DNA"/>
</dbReference>
<dbReference type="RefSeq" id="XP_018296385.1">
    <property type="nucleotide sequence ID" value="XM_018430402.1"/>
</dbReference>
<evidence type="ECO:0000313" key="2">
    <source>
        <dbReference type="Proteomes" id="UP000077315"/>
    </source>
</evidence>
<dbReference type="Proteomes" id="UP000077315">
    <property type="component" value="Unassembled WGS sequence"/>
</dbReference>
<gene>
    <name evidence="1" type="ORF">PHYBLDRAFT_140445</name>
</gene>
<accession>A0A162Y590</accession>
<proteinExistence type="predicted"/>
<dbReference type="InParanoid" id="A0A162Y590"/>
<dbReference type="PANTHER" id="PTHR14187">
    <property type="entry name" value="ALPHA KINASE/ELONGATION FACTOR 2 KINASE"/>
    <property type="match status" value="1"/>
</dbReference>
<dbReference type="OrthoDB" id="2963168at2759"/>
<dbReference type="STRING" id="763407.A0A162Y590"/>
<dbReference type="VEuPathDB" id="FungiDB:PHYBLDRAFT_140445"/>
<dbReference type="AlphaFoldDB" id="A0A162Y590"/>
<sequence length="126" mass="14176">MACFITRHNKPESLLIVDEAVTAALCAEHMSPEIELKKSRLYMICDACGGTVDLAIFEKENLLGIHGLKEVTIGTSKFCGSTFVDSRFTDLVYKKEPPSKHVISKYEITEDFKNNIKIYNDNNNNT</sequence>
<dbReference type="PANTHER" id="PTHR14187:SF5">
    <property type="entry name" value="HEAT SHOCK 70 KDA PROTEIN 12A"/>
    <property type="match status" value="1"/>
</dbReference>
<evidence type="ECO:0000313" key="1">
    <source>
        <dbReference type="EMBL" id="OAD78345.1"/>
    </source>
</evidence>
<name>A0A162Y590_PHYB8</name>
<organism evidence="1 2">
    <name type="scientific">Phycomyces blakesleeanus (strain ATCC 8743b / DSM 1359 / FGSC 10004 / NBRC 33097 / NRRL 1555)</name>
    <dbReference type="NCBI Taxonomy" id="763407"/>
    <lineage>
        <taxon>Eukaryota</taxon>
        <taxon>Fungi</taxon>
        <taxon>Fungi incertae sedis</taxon>
        <taxon>Mucoromycota</taxon>
        <taxon>Mucoromycotina</taxon>
        <taxon>Mucoromycetes</taxon>
        <taxon>Mucorales</taxon>
        <taxon>Phycomycetaceae</taxon>
        <taxon>Phycomyces</taxon>
    </lineage>
</organism>
<reference evidence="2" key="1">
    <citation type="submission" date="2015-06" db="EMBL/GenBank/DDBJ databases">
        <title>Expansion of signal transduction pathways in fungi by whole-genome duplication.</title>
        <authorList>
            <consortium name="DOE Joint Genome Institute"/>
            <person name="Corrochano L.M."/>
            <person name="Kuo A."/>
            <person name="Marcet-Houben M."/>
            <person name="Polaino S."/>
            <person name="Salamov A."/>
            <person name="Villalobos J.M."/>
            <person name="Alvarez M.I."/>
            <person name="Avalos J."/>
            <person name="Benito E.P."/>
            <person name="Benoit I."/>
            <person name="Burger G."/>
            <person name="Camino L.P."/>
            <person name="Canovas D."/>
            <person name="Cerda-Olmedo E."/>
            <person name="Cheng J.-F."/>
            <person name="Dominguez A."/>
            <person name="Elias M."/>
            <person name="Eslava A.P."/>
            <person name="Glaser F."/>
            <person name="Grimwood J."/>
            <person name="Gutierrez G."/>
            <person name="Heitman J."/>
            <person name="Henrissat B."/>
            <person name="Iturriaga E.A."/>
            <person name="Lang B.F."/>
            <person name="Lavin J.L."/>
            <person name="Lee S."/>
            <person name="Li W."/>
            <person name="Lindquist E."/>
            <person name="Lopez-Garcia S."/>
            <person name="Luque E.M."/>
            <person name="Marcos A.T."/>
            <person name="Martin J."/>
            <person name="McCluskey K."/>
            <person name="Medina H.R."/>
            <person name="Miralles-Duran A."/>
            <person name="Miyazaki A."/>
            <person name="Munoz-Torres E."/>
            <person name="Oguiza J.A."/>
            <person name="Ohm R."/>
            <person name="Olmedo M."/>
            <person name="Orejas M."/>
            <person name="Ortiz-Castellanos L."/>
            <person name="Pisabarro A.G."/>
            <person name="Rodriguez-Romero J."/>
            <person name="Ruiz-Herrera J."/>
            <person name="Ruiz-Vazquez R."/>
            <person name="Sanz C."/>
            <person name="Schackwitz W."/>
            <person name="Schmutz J."/>
            <person name="Shahriari M."/>
            <person name="Shelest E."/>
            <person name="Silva-Franco F."/>
            <person name="Soanes D."/>
            <person name="Syed K."/>
            <person name="Tagua V.G."/>
            <person name="Talbot N.J."/>
            <person name="Thon M."/>
            <person name="De vries R.P."/>
            <person name="Wiebenga A."/>
            <person name="Yadav J.S."/>
            <person name="Braun E.L."/>
            <person name="Baker S."/>
            <person name="Garre V."/>
            <person name="Horwitz B."/>
            <person name="Torres-Martinez S."/>
            <person name="Idnurm A."/>
            <person name="Herrera-Estrella A."/>
            <person name="Gabaldon T."/>
            <person name="Grigoriev I.V."/>
        </authorList>
    </citation>
    <scope>NUCLEOTIDE SEQUENCE [LARGE SCALE GENOMIC DNA]</scope>
    <source>
        <strain evidence="2">NRRL 1555(-)</strain>
    </source>
</reference>